<proteinExistence type="predicted"/>
<name>A0ABP9VVG4_9BACT</name>
<keyword evidence="2" id="KW-1185">Reference proteome</keyword>
<dbReference type="EMBL" id="BAABRO010000005">
    <property type="protein sequence ID" value="GAA5507518.1"/>
    <property type="molecule type" value="Genomic_DNA"/>
</dbReference>
<evidence type="ECO:0000313" key="1">
    <source>
        <dbReference type="EMBL" id="GAA5507518.1"/>
    </source>
</evidence>
<reference evidence="1 2" key="1">
    <citation type="submission" date="2024-02" db="EMBL/GenBank/DDBJ databases">
        <title>Rhodopirellula caenicola NBRC 110016.</title>
        <authorList>
            <person name="Ichikawa N."/>
            <person name="Katano-Makiyama Y."/>
            <person name="Hidaka K."/>
        </authorList>
    </citation>
    <scope>NUCLEOTIDE SEQUENCE [LARGE SCALE GENOMIC DNA]</scope>
    <source>
        <strain evidence="1 2">NBRC 110016</strain>
    </source>
</reference>
<evidence type="ECO:0000313" key="2">
    <source>
        <dbReference type="Proteomes" id="UP001416858"/>
    </source>
</evidence>
<comment type="caution">
    <text evidence="1">The sequence shown here is derived from an EMBL/GenBank/DDBJ whole genome shotgun (WGS) entry which is preliminary data.</text>
</comment>
<protein>
    <submittedName>
        <fullName evidence="1">Uncharacterized protein</fullName>
    </submittedName>
</protein>
<sequence length="49" mass="5832">MDFLVRQWCIRRTRKSIVRLNQQAVDEFRYQKMLQSVGPSGYRAFALPA</sequence>
<accession>A0ABP9VVG4</accession>
<dbReference type="Proteomes" id="UP001416858">
    <property type="component" value="Unassembled WGS sequence"/>
</dbReference>
<gene>
    <name evidence="1" type="ORF">Rcae01_02974</name>
</gene>
<organism evidence="1 2">
    <name type="scientific">Novipirellula caenicola</name>
    <dbReference type="NCBI Taxonomy" id="1536901"/>
    <lineage>
        <taxon>Bacteria</taxon>
        <taxon>Pseudomonadati</taxon>
        <taxon>Planctomycetota</taxon>
        <taxon>Planctomycetia</taxon>
        <taxon>Pirellulales</taxon>
        <taxon>Pirellulaceae</taxon>
        <taxon>Novipirellula</taxon>
    </lineage>
</organism>